<dbReference type="CDD" id="cd00303">
    <property type="entry name" value="retropepsin_like"/>
    <property type="match status" value="1"/>
</dbReference>
<comment type="similarity">
    <text evidence="1">Belongs to the beta type-B retroviral polymerase family. HERV class-II K(HML-2) pol subfamily.</text>
</comment>
<dbReference type="Gene3D" id="3.30.70.270">
    <property type="match status" value="1"/>
</dbReference>
<dbReference type="EC" id="3.1.26.4" evidence="2"/>
<keyword evidence="5" id="KW-1185">Reference proteome</keyword>
<dbReference type="InterPro" id="IPR000477">
    <property type="entry name" value="RT_dom"/>
</dbReference>
<dbReference type="SUPFAM" id="SSF56672">
    <property type="entry name" value="DNA/RNA polymerases"/>
    <property type="match status" value="1"/>
</dbReference>
<accession>A0AAE0USU4</accession>
<dbReference type="GO" id="GO:0004523">
    <property type="term" value="F:RNA-DNA hybrid ribonuclease activity"/>
    <property type="evidence" value="ECO:0007669"/>
    <property type="project" value="UniProtKB-EC"/>
</dbReference>
<dbReference type="InterPro" id="IPR043502">
    <property type="entry name" value="DNA/RNA_pol_sf"/>
</dbReference>
<dbReference type="Proteomes" id="UP001274896">
    <property type="component" value="Unassembled WGS sequence"/>
</dbReference>
<dbReference type="InterPro" id="IPR043128">
    <property type="entry name" value="Rev_trsase/Diguanyl_cyclase"/>
</dbReference>
<evidence type="ECO:0000256" key="1">
    <source>
        <dbReference type="ARBA" id="ARBA00010879"/>
    </source>
</evidence>
<dbReference type="PANTHER" id="PTHR24559">
    <property type="entry name" value="TRANSPOSON TY3-I GAG-POL POLYPROTEIN"/>
    <property type="match status" value="1"/>
</dbReference>
<organism evidence="4 5">
    <name type="scientific">Hemibagrus guttatus</name>
    <dbReference type="NCBI Taxonomy" id="175788"/>
    <lineage>
        <taxon>Eukaryota</taxon>
        <taxon>Metazoa</taxon>
        <taxon>Chordata</taxon>
        <taxon>Craniata</taxon>
        <taxon>Vertebrata</taxon>
        <taxon>Euteleostomi</taxon>
        <taxon>Actinopterygii</taxon>
        <taxon>Neopterygii</taxon>
        <taxon>Teleostei</taxon>
        <taxon>Ostariophysi</taxon>
        <taxon>Siluriformes</taxon>
        <taxon>Bagridae</taxon>
        <taxon>Hemibagrus</taxon>
    </lineage>
</organism>
<dbReference type="PANTHER" id="PTHR24559:SF440">
    <property type="entry name" value="RIBONUCLEASE H"/>
    <property type="match status" value="1"/>
</dbReference>
<dbReference type="Gene3D" id="3.10.10.10">
    <property type="entry name" value="HIV Type 1 Reverse Transcriptase, subunit A, domain 1"/>
    <property type="match status" value="1"/>
</dbReference>
<evidence type="ECO:0000259" key="3">
    <source>
        <dbReference type="Pfam" id="PF00078"/>
    </source>
</evidence>
<feature type="domain" description="Reverse transcriptase" evidence="3">
    <location>
        <begin position="200"/>
        <end position="296"/>
    </location>
</feature>
<proteinExistence type="inferred from homology"/>
<dbReference type="InterPro" id="IPR053134">
    <property type="entry name" value="RNA-dir_DNA_polymerase"/>
</dbReference>
<evidence type="ECO:0000313" key="5">
    <source>
        <dbReference type="Proteomes" id="UP001274896"/>
    </source>
</evidence>
<dbReference type="Pfam" id="PF00078">
    <property type="entry name" value="RVT_1"/>
    <property type="match status" value="1"/>
</dbReference>
<evidence type="ECO:0000256" key="2">
    <source>
        <dbReference type="ARBA" id="ARBA00012180"/>
    </source>
</evidence>
<reference evidence="4" key="1">
    <citation type="submission" date="2023-06" db="EMBL/GenBank/DDBJ databases">
        <title>Male Hemibagrus guttatus genome.</title>
        <authorList>
            <person name="Bian C."/>
        </authorList>
    </citation>
    <scope>NUCLEOTIDE SEQUENCE</scope>
    <source>
        <strain evidence="4">Male_cb2023</strain>
        <tissue evidence="4">Muscle</tissue>
    </source>
</reference>
<comment type="caution">
    <text evidence="4">The sequence shown here is derived from an EMBL/GenBank/DDBJ whole genome shotgun (WGS) entry which is preliminary data.</text>
</comment>
<gene>
    <name evidence="4" type="ORF">QTP70_021016</name>
</gene>
<protein>
    <recommendedName>
        <fullName evidence="2">ribonuclease H</fullName>
        <ecNumber evidence="2">3.1.26.4</ecNumber>
    </recommendedName>
</protein>
<name>A0AAE0USU4_9TELE</name>
<dbReference type="EMBL" id="JAUCMX010000018">
    <property type="protein sequence ID" value="KAK3517835.1"/>
    <property type="molecule type" value="Genomic_DNA"/>
</dbReference>
<evidence type="ECO:0000313" key="4">
    <source>
        <dbReference type="EMBL" id="KAK3517835.1"/>
    </source>
</evidence>
<dbReference type="AlphaFoldDB" id="A0AAE0USU4"/>
<sequence length="384" mass="42834">MDPETPSTQQVLNTIIQHENAFQCHGVLAQQETLMVQHSQLLSEVLSSIRQTCNRLPPTQTATSAGVPEPLPSPQVPAPHVELCLPPPQCFSGDPSACRGFLTQCSLTFELQPSSFPSDRAKVSSHSSLVKPLPDLHRHKLNALMYSGAAGNFMDMSLVKSLQIPVDSLPAPLTITALDGRPLSPGKVTIHNQYPLCLMATTFELLQGASIFTKLNLRNAYHLVRIRQGDEWKTAFNPPTWHYEYQVMSFGLTNAPAVFHALINNVLRDMLNQFVFVYLDNILIYSKSTPEHVEHVIVEPGCIQMDPQKVQAVFLDFLIFIKITLHFQPSHVRLIFGFHPSLWLSDRVRLSHRRPEFDAPFDASDAYCGSGGVVECRFVNGGWS</sequence>
<dbReference type="CDD" id="cd01647">
    <property type="entry name" value="RT_LTR"/>
    <property type="match status" value="1"/>
</dbReference>